<dbReference type="GO" id="GO:0005737">
    <property type="term" value="C:cytoplasm"/>
    <property type="evidence" value="ECO:0007669"/>
    <property type="project" value="UniProtKB-SubCell"/>
</dbReference>
<dbReference type="PROSITE" id="PS51721">
    <property type="entry name" value="G_CP"/>
    <property type="match status" value="1"/>
</dbReference>
<dbReference type="SUPFAM" id="SSF50249">
    <property type="entry name" value="Nucleic acid-binding proteins"/>
    <property type="match status" value="1"/>
</dbReference>
<feature type="binding site" evidence="3">
    <location>
        <position position="264"/>
    </location>
    <ligand>
        <name>Zn(2+)</name>
        <dbReference type="ChEBI" id="CHEBI:29105"/>
    </ligand>
</feature>
<sequence length="370" mass="41533">MSFSADKGLSAGDSWVGTVVAIQANYYSVRLDDSPVMLLCIRRALLKKMGQQVMVGDRVTVEQPDWQGERGAIANVYPRQNFLDRPPIANADQILLVFAIAEPTLDPHQLSRFLVKAESTGLAITLCLNKRDLVADTVVQRWQKRLESWGYHPLMVSIRAEAEVHSSLTSALQDKITVVAGPSGVGKSSLTNRLIPDQDLRVNTVSGKLGRGRHTTRHVELFELPTGGFLADTPGFNHPDIVSTPEALSNYFPEIRQRRESGTCQFSNCLHRDEPGCVVRGDWERYQHYLTMLMEVVQQEKVRSHQPDAEAAEKVKMTEDGKRSHEPRLEAKKYRRTSRKTRNQAFQELCVDLSVAGDLEDLEDLEDLGL</sequence>
<dbReference type="GO" id="GO:0003924">
    <property type="term" value="F:GTPase activity"/>
    <property type="evidence" value="ECO:0007669"/>
    <property type="project" value="UniProtKB-UniRule"/>
</dbReference>
<dbReference type="Gene3D" id="3.40.50.300">
    <property type="entry name" value="P-loop containing nucleotide triphosphate hydrolases"/>
    <property type="match status" value="1"/>
</dbReference>
<evidence type="ECO:0000259" key="5">
    <source>
        <dbReference type="PROSITE" id="PS50936"/>
    </source>
</evidence>
<dbReference type="InterPro" id="IPR004881">
    <property type="entry name" value="Ribosome_biogen_GTPase_RsgA"/>
</dbReference>
<dbReference type="InterPro" id="IPR010914">
    <property type="entry name" value="RsgA_GTPase_dom"/>
</dbReference>
<dbReference type="InterPro" id="IPR030378">
    <property type="entry name" value="G_CP_dom"/>
</dbReference>
<comment type="subcellular location">
    <subcellularLocation>
        <location evidence="3">Cytoplasm</location>
    </subcellularLocation>
</comment>
<dbReference type="CDD" id="cd01854">
    <property type="entry name" value="YjeQ_EngC"/>
    <property type="match status" value="1"/>
</dbReference>
<comment type="subunit">
    <text evidence="3">Monomer. Associates with 30S ribosomal subunit, binds 16S rRNA.</text>
</comment>
<dbReference type="InterPro" id="IPR027417">
    <property type="entry name" value="P-loop_NTPase"/>
</dbReference>
<evidence type="ECO:0000256" key="4">
    <source>
        <dbReference type="SAM" id="MobiDB-lite"/>
    </source>
</evidence>
<feature type="domain" description="EngC GTPase" evidence="5">
    <location>
        <begin position="89"/>
        <end position="237"/>
    </location>
</feature>
<feature type="binding site" evidence="3">
    <location>
        <position position="269"/>
    </location>
    <ligand>
        <name>Zn(2+)</name>
        <dbReference type="ChEBI" id="CHEBI:29105"/>
    </ligand>
</feature>
<dbReference type="AlphaFoldDB" id="A0A2W4XJN7"/>
<keyword evidence="3" id="KW-0479">Metal-binding</keyword>
<dbReference type="SUPFAM" id="SSF52540">
    <property type="entry name" value="P-loop containing nucleoside triphosphate hydrolases"/>
    <property type="match status" value="1"/>
</dbReference>
<comment type="caution">
    <text evidence="7">The sequence shown here is derived from an EMBL/GenBank/DDBJ whole genome shotgun (WGS) entry which is preliminary data.</text>
</comment>
<dbReference type="HAMAP" id="MF_01820">
    <property type="entry name" value="GTPase_RsgA"/>
    <property type="match status" value="1"/>
</dbReference>
<accession>A0A2W4XJN7</accession>
<feature type="compositionally biased region" description="Basic and acidic residues" evidence="4">
    <location>
        <begin position="303"/>
        <end position="332"/>
    </location>
</feature>
<dbReference type="InterPro" id="IPR012340">
    <property type="entry name" value="NA-bd_OB-fold"/>
</dbReference>
<dbReference type="NCBIfam" id="TIGR00157">
    <property type="entry name" value="ribosome small subunit-dependent GTPase A"/>
    <property type="match status" value="1"/>
</dbReference>
<evidence type="ECO:0000256" key="1">
    <source>
        <dbReference type="ARBA" id="ARBA00022741"/>
    </source>
</evidence>
<feature type="binding site" evidence="3">
    <location>
        <position position="277"/>
    </location>
    <ligand>
        <name>Zn(2+)</name>
        <dbReference type="ChEBI" id="CHEBI:29105"/>
    </ligand>
</feature>
<dbReference type="Proteomes" id="UP000249794">
    <property type="component" value="Unassembled WGS sequence"/>
</dbReference>
<dbReference type="GO" id="GO:0019843">
    <property type="term" value="F:rRNA binding"/>
    <property type="evidence" value="ECO:0007669"/>
    <property type="project" value="UniProtKB-KW"/>
</dbReference>
<dbReference type="Pfam" id="PF03193">
    <property type="entry name" value="RsgA_GTPase"/>
    <property type="match status" value="1"/>
</dbReference>
<feature type="binding site" evidence="3">
    <location>
        <position position="271"/>
    </location>
    <ligand>
        <name>Zn(2+)</name>
        <dbReference type="ChEBI" id="CHEBI:29105"/>
    </ligand>
</feature>
<evidence type="ECO:0000313" key="8">
    <source>
        <dbReference type="Proteomes" id="UP000249794"/>
    </source>
</evidence>
<keyword evidence="3" id="KW-0378">Hydrolase</keyword>
<comment type="similarity">
    <text evidence="3">Belongs to the TRAFAC class YlqF/YawG GTPase family. RsgA subfamily.</text>
</comment>
<feature type="binding site" evidence="3">
    <location>
        <begin position="181"/>
        <end position="189"/>
    </location>
    <ligand>
        <name>GTP</name>
        <dbReference type="ChEBI" id="CHEBI:37565"/>
    </ligand>
</feature>
<dbReference type="PANTHER" id="PTHR32120:SF11">
    <property type="entry name" value="SMALL RIBOSOMAL SUBUNIT BIOGENESIS GTPASE RSGA 1, MITOCHONDRIAL-RELATED"/>
    <property type="match status" value="1"/>
</dbReference>
<reference evidence="8" key="1">
    <citation type="submission" date="2018-04" db="EMBL/GenBank/DDBJ databases">
        <authorList>
            <person name="Cornet L."/>
        </authorList>
    </citation>
    <scope>NUCLEOTIDE SEQUENCE [LARGE SCALE GENOMIC DNA]</scope>
</reference>
<dbReference type="Gene3D" id="1.10.40.50">
    <property type="entry name" value="Probable gtpase engc, domain 3"/>
    <property type="match status" value="1"/>
</dbReference>
<feature type="domain" description="CP-type G" evidence="6">
    <location>
        <begin position="80"/>
        <end position="239"/>
    </location>
</feature>
<comment type="function">
    <text evidence="3">One of several proteins that assist in the late maturation steps of the functional core of the 30S ribosomal subunit. Helps release RbfA from mature subunits. May play a role in the assembly of ribosomal proteins into the subunit. Circularly permuted GTPase that catalyzes slow GTP hydrolysis, GTPase activity is stimulated by the 30S ribosomal subunit.</text>
</comment>
<evidence type="ECO:0000256" key="3">
    <source>
        <dbReference type="HAMAP-Rule" id="MF_01820"/>
    </source>
</evidence>
<evidence type="ECO:0000256" key="2">
    <source>
        <dbReference type="ARBA" id="ARBA00023134"/>
    </source>
</evidence>
<dbReference type="NCBIfam" id="NF008932">
    <property type="entry name" value="PRK12289.1"/>
    <property type="match status" value="1"/>
</dbReference>
<dbReference type="GO" id="GO:0005525">
    <property type="term" value="F:GTP binding"/>
    <property type="evidence" value="ECO:0007669"/>
    <property type="project" value="UniProtKB-UniRule"/>
</dbReference>
<keyword evidence="1 3" id="KW-0547">Nucleotide-binding</keyword>
<organism evidence="7 8">
    <name type="scientific">Phormidesmis priestleyi</name>
    <dbReference type="NCBI Taxonomy" id="268141"/>
    <lineage>
        <taxon>Bacteria</taxon>
        <taxon>Bacillati</taxon>
        <taxon>Cyanobacteriota</taxon>
        <taxon>Cyanophyceae</taxon>
        <taxon>Leptolyngbyales</taxon>
        <taxon>Leptolyngbyaceae</taxon>
        <taxon>Phormidesmis</taxon>
    </lineage>
</organism>
<feature type="binding site" evidence="3">
    <location>
        <begin position="129"/>
        <end position="132"/>
    </location>
    <ligand>
        <name>GTP</name>
        <dbReference type="ChEBI" id="CHEBI:37565"/>
    </ligand>
</feature>
<dbReference type="GO" id="GO:0042274">
    <property type="term" value="P:ribosomal small subunit biogenesis"/>
    <property type="evidence" value="ECO:0007669"/>
    <property type="project" value="UniProtKB-UniRule"/>
</dbReference>
<proteinExistence type="inferred from homology"/>
<name>A0A2W4XJN7_9CYAN</name>
<keyword evidence="2 3" id="KW-0342">GTP-binding</keyword>
<gene>
    <name evidence="3 7" type="primary">rsgA</name>
    <name evidence="7" type="ORF">DCF15_07420</name>
</gene>
<reference evidence="7 8" key="2">
    <citation type="submission" date="2018-06" db="EMBL/GenBank/DDBJ databases">
        <title>Metagenomic assembly of (sub)arctic Cyanobacteria and their associated microbiome from non-axenic cultures.</title>
        <authorList>
            <person name="Baurain D."/>
        </authorList>
    </citation>
    <scope>NUCLEOTIDE SEQUENCE [LARGE SCALE GENOMIC DNA]</scope>
    <source>
        <strain evidence="7">ULC027bin1</strain>
    </source>
</reference>
<dbReference type="EMBL" id="QBMP01000055">
    <property type="protein sequence ID" value="PZO57194.1"/>
    <property type="molecule type" value="Genomic_DNA"/>
</dbReference>
<comment type="cofactor">
    <cofactor evidence="3">
        <name>Zn(2+)</name>
        <dbReference type="ChEBI" id="CHEBI:29105"/>
    </cofactor>
    <text evidence="3">Binds 1 zinc ion per subunit.</text>
</comment>
<keyword evidence="3" id="KW-0862">Zinc</keyword>
<dbReference type="PANTHER" id="PTHR32120">
    <property type="entry name" value="SMALL RIBOSOMAL SUBUNIT BIOGENESIS GTPASE RSGA"/>
    <property type="match status" value="1"/>
</dbReference>
<protein>
    <recommendedName>
        <fullName evidence="3">Small ribosomal subunit biogenesis GTPase RsgA</fullName>
        <ecNumber evidence="3">3.6.1.-</ecNumber>
    </recommendedName>
</protein>
<evidence type="ECO:0000313" key="7">
    <source>
        <dbReference type="EMBL" id="PZO57194.1"/>
    </source>
</evidence>
<keyword evidence="3" id="KW-0690">Ribosome biogenesis</keyword>
<feature type="region of interest" description="Disordered" evidence="4">
    <location>
        <begin position="303"/>
        <end position="340"/>
    </location>
</feature>
<dbReference type="EC" id="3.6.1.-" evidence="3"/>
<dbReference type="PROSITE" id="PS50936">
    <property type="entry name" value="ENGC_GTPASE"/>
    <property type="match status" value="1"/>
</dbReference>
<evidence type="ECO:0000259" key="6">
    <source>
        <dbReference type="PROSITE" id="PS51721"/>
    </source>
</evidence>
<dbReference type="Gene3D" id="2.40.50.140">
    <property type="entry name" value="Nucleic acid-binding proteins"/>
    <property type="match status" value="1"/>
</dbReference>
<dbReference type="GO" id="GO:0046872">
    <property type="term" value="F:metal ion binding"/>
    <property type="evidence" value="ECO:0007669"/>
    <property type="project" value="UniProtKB-KW"/>
</dbReference>
<keyword evidence="3" id="KW-0963">Cytoplasm</keyword>
<keyword evidence="3" id="KW-0699">rRNA-binding</keyword>
<keyword evidence="3" id="KW-0694">RNA-binding</keyword>